<dbReference type="AlphaFoldDB" id="A0A3M7T0V6"/>
<dbReference type="OrthoDB" id="25620at2759"/>
<protein>
    <submittedName>
        <fullName evidence="3">TLDc domain-containing</fullName>
    </submittedName>
</protein>
<keyword evidence="1" id="KW-0175">Coiled coil</keyword>
<name>A0A3M7T0V6_BRAPC</name>
<evidence type="ECO:0000313" key="3">
    <source>
        <dbReference type="EMBL" id="RNA41458.1"/>
    </source>
</evidence>
<dbReference type="Gene3D" id="1.10.287.1490">
    <property type="match status" value="1"/>
</dbReference>
<dbReference type="EMBL" id="REGN01000499">
    <property type="protein sequence ID" value="RNA41458.1"/>
    <property type="molecule type" value="Genomic_DNA"/>
</dbReference>
<feature type="domain" description="TLDc" evidence="2">
    <location>
        <begin position="770"/>
        <end position="913"/>
    </location>
</feature>
<organism evidence="3 4">
    <name type="scientific">Brachionus plicatilis</name>
    <name type="common">Marine rotifer</name>
    <name type="synonym">Brachionus muelleri</name>
    <dbReference type="NCBI Taxonomy" id="10195"/>
    <lineage>
        <taxon>Eukaryota</taxon>
        <taxon>Metazoa</taxon>
        <taxon>Spiralia</taxon>
        <taxon>Gnathifera</taxon>
        <taxon>Rotifera</taxon>
        <taxon>Eurotatoria</taxon>
        <taxon>Monogononta</taxon>
        <taxon>Pseudotrocha</taxon>
        <taxon>Ploima</taxon>
        <taxon>Brachionidae</taxon>
        <taxon>Brachionus</taxon>
    </lineage>
</organism>
<reference evidence="3 4" key="1">
    <citation type="journal article" date="2018" name="Sci. Rep.">
        <title>Genomic signatures of local adaptation to the degree of environmental predictability in rotifers.</title>
        <authorList>
            <person name="Franch-Gras L."/>
            <person name="Hahn C."/>
            <person name="Garcia-Roger E.M."/>
            <person name="Carmona M.J."/>
            <person name="Serra M."/>
            <person name="Gomez A."/>
        </authorList>
    </citation>
    <scope>NUCLEOTIDE SEQUENCE [LARGE SCALE GENOMIC DNA]</scope>
    <source>
        <strain evidence="3">HYR1</strain>
    </source>
</reference>
<dbReference type="SMART" id="SM00584">
    <property type="entry name" value="TLDc"/>
    <property type="match status" value="1"/>
</dbReference>
<dbReference type="STRING" id="10195.A0A3M7T0V6"/>
<evidence type="ECO:0000313" key="4">
    <source>
        <dbReference type="Proteomes" id="UP000276133"/>
    </source>
</evidence>
<gene>
    <name evidence="3" type="ORF">BpHYR1_045085</name>
</gene>
<dbReference type="InterPro" id="IPR006571">
    <property type="entry name" value="TLDc_dom"/>
</dbReference>
<feature type="coiled-coil region" evidence="1">
    <location>
        <begin position="390"/>
        <end position="476"/>
    </location>
</feature>
<feature type="coiled-coil region" evidence="1">
    <location>
        <begin position="584"/>
        <end position="632"/>
    </location>
</feature>
<comment type="caution">
    <text evidence="3">The sequence shown here is derived from an EMBL/GenBank/DDBJ whole genome shotgun (WGS) entry which is preliminary data.</text>
</comment>
<sequence>MNKLFALTYKTLTCYHQVENITKSNGFEQLQIVVNSLYNIRKDTVKNKVELADRLDAKKVYSVLKYLIGSFVNVLLDENGELFSPNLSEEASASVVCVKKIQHLLESESTGRPIIIVSKINKSIIILAILTSHFQAIDSSKIYPILYSIEPATGKRDLLGSTKHKLFETYLTKGSKDNGIGQVFEPNVQISVNTGSVNICKNAKENDAWLCIYYSLLLVHEGSDAFLSDSLTWLDVDVDAIKTILAAYVPSLLVAQGQEKKIRKKNNSLNKLSNVEQDLTELFHERKRHLETTLNSIKDSCIDQQINRLENDEVRLKSASQKLIDEIAKIEEIIKQGESLLLSNKKDATTEQRFQSFITGQEKHSLEIKIRKKIEKSKQDILMYNETERNKIFDQQIKKLEQDLQLVRNNIQNLNSSIDELNKKLANHAKSIKEENNNLKSLALQLDQFDGNFKSKELEETQIKNIQSEINQINVDYHYKNLIDRLLKDDITCDKNQVNSLNRSLIQNGSKIQQLELNLTTLKDGIENNNTRVSQLRVLIDSENSSISSSRSKVGDVKSTISQLKDEFDSHNRWYSSWLYGSERDKIKNKIRQKEDDVEKLNNQISHCEKNIQNYRNEMNLLEAKNEVSRNDQISKQTDLNRTEDCRKQTIQSLKSIKDQIVANYMEVIQEIAKQKMEISKAIGINHSNQNEANESIKRNNIEIKRLNEEVERQTLSLQIAQCSKNDIVHKITQTKDKLKNTQAIQNVLEPVKIPNKKQAFKNSLIESEIISDEQFKKLMKSQLVSMQLNGNFQTWKLLYRASRDGFDACSFHQKCDLHSNTLTIICTDTLRIFGGFTGSTWSSDANQFKSDPYAFLFGLNNDSNNNKIIKCSDEKNAIYYYKPLKQNELENYTSMTNKSKKTILQAYEIFNE</sequence>
<evidence type="ECO:0000259" key="2">
    <source>
        <dbReference type="PROSITE" id="PS51886"/>
    </source>
</evidence>
<evidence type="ECO:0000256" key="1">
    <source>
        <dbReference type="SAM" id="Coils"/>
    </source>
</evidence>
<accession>A0A3M7T0V6</accession>
<dbReference type="PROSITE" id="PS51886">
    <property type="entry name" value="TLDC"/>
    <property type="match status" value="1"/>
</dbReference>
<proteinExistence type="predicted"/>
<feature type="coiled-coil region" evidence="1">
    <location>
        <begin position="690"/>
        <end position="724"/>
    </location>
</feature>
<dbReference type="Pfam" id="PF07534">
    <property type="entry name" value="TLD"/>
    <property type="match status" value="1"/>
</dbReference>
<keyword evidence="4" id="KW-1185">Reference proteome</keyword>
<dbReference type="Proteomes" id="UP000276133">
    <property type="component" value="Unassembled WGS sequence"/>
</dbReference>